<dbReference type="Pfam" id="PF00155">
    <property type="entry name" value="Aminotran_1_2"/>
    <property type="match status" value="1"/>
</dbReference>
<dbReference type="Gene3D" id="3.40.640.10">
    <property type="entry name" value="Type I PLP-dependent aspartate aminotransferase-like (Major domain)"/>
    <property type="match status" value="1"/>
</dbReference>
<evidence type="ECO:0000256" key="9">
    <source>
        <dbReference type="ARBA" id="ARBA00067014"/>
    </source>
</evidence>
<evidence type="ECO:0000259" key="10">
    <source>
        <dbReference type="Pfam" id="PF00155"/>
    </source>
</evidence>
<proteinExistence type="inferred from homology"/>
<dbReference type="EMBL" id="JAUTXT010000045">
    <property type="protein sequence ID" value="KAK3671220.1"/>
    <property type="molecule type" value="Genomic_DNA"/>
</dbReference>
<evidence type="ECO:0000256" key="3">
    <source>
        <dbReference type="ARBA" id="ARBA00007441"/>
    </source>
</evidence>
<dbReference type="GO" id="GO:0047536">
    <property type="term" value="F:2-aminoadipate transaminase activity"/>
    <property type="evidence" value="ECO:0007669"/>
    <property type="project" value="TreeGrafter"/>
</dbReference>
<name>A0AAE0TPR5_9PEZI</name>
<evidence type="ECO:0000256" key="7">
    <source>
        <dbReference type="ARBA" id="ARBA00022898"/>
    </source>
</evidence>
<evidence type="ECO:0000256" key="2">
    <source>
        <dbReference type="ARBA" id="ARBA00004496"/>
    </source>
</evidence>
<comment type="caution">
    <text evidence="11">The sequence shown here is derived from an EMBL/GenBank/DDBJ whole genome shotgun (WGS) entry which is preliminary data.</text>
</comment>
<evidence type="ECO:0000256" key="1">
    <source>
        <dbReference type="ARBA" id="ARBA00001933"/>
    </source>
</evidence>
<dbReference type="InterPro" id="IPR004839">
    <property type="entry name" value="Aminotransferase_I/II_large"/>
</dbReference>
<evidence type="ECO:0000313" key="11">
    <source>
        <dbReference type="EMBL" id="KAK3671220.1"/>
    </source>
</evidence>
<dbReference type="GO" id="GO:0009074">
    <property type="term" value="P:aromatic amino acid family catabolic process"/>
    <property type="evidence" value="ECO:0007669"/>
    <property type="project" value="TreeGrafter"/>
</dbReference>
<keyword evidence="5 11" id="KW-0032">Aminotransferase</keyword>
<dbReference type="GO" id="GO:0030170">
    <property type="term" value="F:pyridoxal phosphate binding"/>
    <property type="evidence" value="ECO:0007669"/>
    <property type="project" value="InterPro"/>
</dbReference>
<feature type="domain" description="Aminotransferase class I/classII large" evidence="10">
    <location>
        <begin position="145"/>
        <end position="516"/>
    </location>
</feature>
<dbReference type="GO" id="GO:0005737">
    <property type="term" value="C:cytoplasm"/>
    <property type="evidence" value="ECO:0007669"/>
    <property type="project" value="UniProtKB-SubCell"/>
</dbReference>
<keyword evidence="12" id="KW-1185">Reference proteome</keyword>
<comment type="cofactor">
    <cofactor evidence="1">
        <name>pyridoxal 5'-phosphate</name>
        <dbReference type="ChEBI" id="CHEBI:597326"/>
    </cofactor>
</comment>
<dbReference type="SUPFAM" id="SSF53383">
    <property type="entry name" value="PLP-dependent transferases"/>
    <property type="match status" value="1"/>
</dbReference>
<evidence type="ECO:0000256" key="4">
    <source>
        <dbReference type="ARBA" id="ARBA00022490"/>
    </source>
</evidence>
<dbReference type="Proteomes" id="UP001274830">
    <property type="component" value="Unassembled WGS sequence"/>
</dbReference>
<dbReference type="AlphaFoldDB" id="A0AAE0TPR5"/>
<dbReference type="InterPro" id="IPR015424">
    <property type="entry name" value="PyrdxlP-dep_Trfase"/>
</dbReference>
<organism evidence="11 12">
    <name type="scientific">Recurvomyces mirabilis</name>
    <dbReference type="NCBI Taxonomy" id="574656"/>
    <lineage>
        <taxon>Eukaryota</taxon>
        <taxon>Fungi</taxon>
        <taxon>Dikarya</taxon>
        <taxon>Ascomycota</taxon>
        <taxon>Pezizomycotina</taxon>
        <taxon>Dothideomycetes</taxon>
        <taxon>Dothideomycetidae</taxon>
        <taxon>Mycosphaerellales</taxon>
        <taxon>Teratosphaeriaceae</taxon>
        <taxon>Recurvomyces</taxon>
    </lineage>
</organism>
<dbReference type="EC" id="2.6.1.57" evidence="9"/>
<dbReference type="CDD" id="cd00609">
    <property type="entry name" value="AAT_like"/>
    <property type="match status" value="1"/>
</dbReference>
<dbReference type="FunFam" id="3.40.640.10:FF:000074">
    <property type="entry name" value="Aromatic amino acid aminotransferase"/>
    <property type="match status" value="1"/>
</dbReference>
<dbReference type="GO" id="GO:0008793">
    <property type="term" value="F:aromatic-amino-acid transaminase activity"/>
    <property type="evidence" value="ECO:0007669"/>
    <property type="project" value="TreeGrafter"/>
</dbReference>
<evidence type="ECO:0000313" key="12">
    <source>
        <dbReference type="Proteomes" id="UP001274830"/>
    </source>
</evidence>
<dbReference type="GO" id="GO:0006571">
    <property type="term" value="P:tyrosine biosynthetic process"/>
    <property type="evidence" value="ECO:0007669"/>
    <property type="project" value="TreeGrafter"/>
</dbReference>
<dbReference type="InterPro" id="IPR050859">
    <property type="entry name" value="Class-I_PLP-dep_aminotransf"/>
</dbReference>
<evidence type="ECO:0000256" key="8">
    <source>
        <dbReference type="ARBA" id="ARBA00051993"/>
    </source>
</evidence>
<gene>
    <name evidence="11" type="primary">ARO8</name>
    <name evidence="11" type="ORF">LTR78_008855</name>
</gene>
<dbReference type="GO" id="GO:0019878">
    <property type="term" value="P:lysine biosynthetic process via aminoadipic acid"/>
    <property type="evidence" value="ECO:0007669"/>
    <property type="project" value="TreeGrafter"/>
</dbReference>
<dbReference type="InterPro" id="IPR015421">
    <property type="entry name" value="PyrdxlP-dep_Trfase_major"/>
</dbReference>
<comment type="similarity">
    <text evidence="3">Belongs to the class-I pyridoxal-phosphate-dependent aminotransferase family.</text>
</comment>
<dbReference type="PANTHER" id="PTHR42790:SF21">
    <property type="entry name" value="AROMATIC_AMINOADIPATE AMINOTRANSFERASE 1"/>
    <property type="match status" value="1"/>
</dbReference>
<protein>
    <recommendedName>
        <fullName evidence="9">aromatic-amino-acid transaminase</fullName>
        <ecNumber evidence="9">2.6.1.57</ecNumber>
    </recommendedName>
</protein>
<evidence type="ECO:0000256" key="6">
    <source>
        <dbReference type="ARBA" id="ARBA00022679"/>
    </source>
</evidence>
<evidence type="ECO:0000256" key="5">
    <source>
        <dbReference type="ARBA" id="ARBA00022576"/>
    </source>
</evidence>
<comment type="subcellular location">
    <subcellularLocation>
        <location evidence="2">Cytoplasm</location>
    </subcellularLocation>
</comment>
<comment type="catalytic activity">
    <reaction evidence="8">
        <text>an aromatic L-alpha-amino acid + 2-oxoglutarate = an aromatic oxo-acid + L-glutamate</text>
        <dbReference type="Rhea" id="RHEA:17533"/>
        <dbReference type="ChEBI" id="CHEBI:16810"/>
        <dbReference type="ChEBI" id="CHEBI:29985"/>
        <dbReference type="ChEBI" id="CHEBI:73309"/>
        <dbReference type="ChEBI" id="CHEBI:84824"/>
        <dbReference type="EC" id="2.6.1.57"/>
    </reaction>
</comment>
<keyword evidence="4" id="KW-0963">Cytoplasm</keyword>
<dbReference type="PANTHER" id="PTHR42790">
    <property type="entry name" value="AMINOTRANSFERASE"/>
    <property type="match status" value="1"/>
</dbReference>
<sequence length="536" mass="59441">MDVLPESDTSTFTVPDRLTIQAVAKRRAASGQLIAGVAAPADIAAFKGRTQHIHKSNAKRWESRMTAEAMSRGGSSLKNAAKFLKTPGLISLGGGLPSAEYFPIEEMRFAVPRMVEQRNGHGQNGANNTGKYDMVSGTSDYDIATALQYGQGHGAAQLLRWIVEHTEVVHDPPYQDWSCTMTIGSTSAFEMLLRMFAKPGDWVLSEEYTFPAAVEAALPMGVRVAAVKMDEGGMLASSLDEVLANWDETARRGPKPFLLYTVPTGQNPTGSTQSLARRREIYAVAQKHDLLILEDEPYYFLQMQPYTGPSTPDPPAPKSHQEFLTSLVPSYLSLDTDGRVVRLDSFSKVIAPGTRVGWITAPEEICKRYHIHSDLSTQSPSGASQLLLFKLLEEGWGHGGYLDWLVRIRMAYTARRNVILEACEEFLPKEIVSWTPPQAGMFMWLKVDWKEHPKFPGIEPEEVEEALFQANIRRGTLLMKGSWFVGEKGLKAEEMFFRATYAAAPSEGIREAVRRFGEAVREVFGVGMGEVNVKEM</sequence>
<reference evidence="11" key="1">
    <citation type="submission" date="2023-07" db="EMBL/GenBank/DDBJ databases">
        <title>Black Yeasts Isolated from many extreme environments.</title>
        <authorList>
            <person name="Coleine C."/>
            <person name="Stajich J.E."/>
            <person name="Selbmann L."/>
        </authorList>
    </citation>
    <scope>NUCLEOTIDE SEQUENCE</scope>
    <source>
        <strain evidence="11">CCFEE 5485</strain>
    </source>
</reference>
<keyword evidence="6" id="KW-0808">Transferase</keyword>
<keyword evidence="7" id="KW-0663">Pyridoxal phosphate</keyword>
<accession>A0AAE0TPR5</accession>